<dbReference type="Pfam" id="PF00924">
    <property type="entry name" value="MS_channel_2nd"/>
    <property type="match status" value="1"/>
</dbReference>
<comment type="function">
    <text evidence="7">May play a role in resistance to osmotic downshock.</text>
</comment>
<dbReference type="EMBL" id="SLUL01000002">
    <property type="protein sequence ID" value="TCL52617.1"/>
    <property type="molecule type" value="Genomic_DNA"/>
</dbReference>
<keyword evidence="6 8" id="KW-0472">Membrane</keyword>
<dbReference type="InterPro" id="IPR006685">
    <property type="entry name" value="MscS_channel_2nd"/>
</dbReference>
<evidence type="ECO:0000256" key="7">
    <source>
        <dbReference type="ARBA" id="ARBA00059688"/>
    </source>
</evidence>
<evidence type="ECO:0000259" key="10">
    <source>
        <dbReference type="Pfam" id="PF21082"/>
    </source>
</evidence>
<evidence type="ECO:0000256" key="2">
    <source>
        <dbReference type="ARBA" id="ARBA00008017"/>
    </source>
</evidence>
<organism evidence="12 13">
    <name type="scientific">Thermolongibacillus altinsuensis</name>
    <dbReference type="NCBI Taxonomy" id="575256"/>
    <lineage>
        <taxon>Bacteria</taxon>
        <taxon>Bacillati</taxon>
        <taxon>Bacillota</taxon>
        <taxon>Bacilli</taxon>
        <taxon>Bacillales</taxon>
        <taxon>Anoxybacillaceae</taxon>
        <taxon>Thermolongibacillus</taxon>
    </lineage>
</organism>
<dbReference type="InterPro" id="IPR010920">
    <property type="entry name" value="LSM_dom_sf"/>
</dbReference>
<proteinExistence type="inferred from homology"/>
<feature type="transmembrane region" description="Helical" evidence="8">
    <location>
        <begin position="31"/>
        <end position="53"/>
    </location>
</feature>
<dbReference type="FunFam" id="2.30.30.60:FF:000001">
    <property type="entry name" value="MscS Mechanosensitive ion channel"/>
    <property type="match status" value="1"/>
</dbReference>
<dbReference type="InterPro" id="IPR049142">
    <property type="entry name" value="MS_channel_1st"/>
</dbReference>
<dbReference type="GO" id="GO:0008381">
    <property type="term" value="F:mechanosensitive monoatomic ion channel activity"/>
    <property type="evidence" value="ECO:0007669"/>
    <property type="project" value="InterPro"/>
</dbReference>
<comment type="subcellular location">
    <subcellularLocation>
        <location evidence="1">Cell membrane</location>
        <topology evidence="1">Multi-pass membrane protein</topology>
    </subcellularLocation>
</comment>
<evidence type="ECO:0000256" key="4">
    <source>
        <dbReference type="ARBA" id="ARBA00022692"/>
    </source>
</evidence>
<dbReference type="Gene3D" id="3.30.70.100">
    <property type="match status" value="1"/>
</dbReference>
<dbReference type="Proteomes" id="UP000295658">
    <property type="component" value="Unassembled WGS sequence"/>
</dbReference>
<evidence type="ECO:0000259" key="11">
    <source>
        <dbReference type="Pfam" id="PF21088"/>
    </source>
</evidence>
<keyword evidence="5 8" id="KW-1133">Transmembrane helix</keyword>
<keyword evidence="13" id="KW-1185">Reference proteome</keyword>
<feature type="domain" description="Mechanosensitive ion channel transmembrane helices 2/3" evidence="11">
    <location>
        <begin position="78"/>
        <end position="118"/>
    </location>
</feature>
<dbReference type="RefSeq" id="WP_132947245.1">
    <property type="nucleotide sequence ID" value="NZ_BSVG01000010.1"/>
</dbReference>
<evidence type="ECO:0000259" key="9">
    <source>
        <dbReference type="Pfam" id="PF00924"/>
    </source>
</evidence>
<keyword evidence="3" id="KW-1003">Cell membrane</keyword>
<keyword evidence="4 8" id="KW-0812">Transmembrane</keyword>
<comment type="caution">
    <text evidence="12">The sequence shown here is derived from an EMBL/GenBank/DDBJ whole genome shotgun (WGS) entry which is preliminary data.</text>
</comment>
<dbReference type="InterPro" id="IPR011014">
    <property type="entry name" value="MscS_channel_TM-2"/>
</dbReference>
<dbReference type="FunFam" id="1.10.287.1260:FF:000005">
    <property type="entry name" value="Mechanosensitive ion channel family protein"/>
    <property type="match status" value="1"/>
</dbReference>
<reference evidence="12 13" key="1">
    <citation type="submission" date="2019-03" db="EMBL/GenBank/DDBJ databases">
        <title>Genomic Encyclopedia of Type Strains, Phase IV (KMG-IV): sequencing the most valuable type-strain genomes for metagenomic binning, comparative biology and taxonomic classification.</title>
        <authorList>
            <person name="Goeker M."/>
        </authorList>
    </citation>
    <scope>NUCLEOTIDE SEQUENCE [LARGE SCALE GENOMIC DNA]</scope>
    <source>
        <strain evidence="12 13">DSM 24979</strain>
    </source>
</reference>
<dbReference type="SUPFAM" id="SSF82689">
    <property type="entry name" value="Mechanosensitive channel protein MscS (YggB), C-terminal domain"/>
    <property type="match status" value="1"/>
</dbReference>
<dbReference type="Pfam" id="PF21082">
    <property type="entry name" value="MS_channel_3rd"/>
    <property type="match status" value="1"/>
</dbReference>
<dbReference type="Gene3D" id="1.10.287.1260">
    <property type="match status" value="1"/>
</dbReference>
<comment type="similarity">
    <text evidence="2">Belongs to the MscS (TC 1.A.23) family.</text>
</comment>
<evidence type="ECO:0000313" key="12">
    <source>
        <dbReference type="EMBL" id="TCL52617.1"/>
    </source>
</evidence>
<feature type="domain" description="Mechanosensitive ion channel MscS" evidence="9">
    <location>
        <begin position="119"/>
        <end position="183"/>
    </location>
</feature>
<evidence type="ECO:0000256" key="5">
    <source>
        <dbReference type="ARBA" id="ARBA00022989"/>
    </source>
</evidence>
<dbReference type="PANTHER" id="PTHR30460:SF0">
    <property type="entry name" value="MODERATE CONDUCTANCE MECHANOSENSITIVE CHANNEL YBIO"/>
    <property type="match status" value="1"/>
</dbReference>
<dbReference type="OrthoDB" id="9809206at2"/>
<protein>
    <submittedName>
        <fullName evidence="12">Small conductance mechanosensitive channel</fullName>
    </submittedName>
</protein>
<dbReference type="InterPro" id="IPR049278">
    <property type="entry name" value="MS_channel_C"/>
</dbReference>
<accession>A0A4R1QHP6</accession>
<name>A0A4R1QHP6_9BACL</name>
<evidence type="ECO:0000313" key="13">
    <source>
        <dbReference type="Proteomes" id="UP000295658"/>
    </source>
</evidence>
<feature type="transmembrane region" description="Helical" evidence="8">
    <location>
        <begin position="101"/>
        <end position="121"/>
    </location>
</feature>
<dbReference type="InterPro" id="IPR023408">
    <property type="entry name" value="MscS_beta-dom_sf"/>
</dbReference>
<dbReference type="Gene3D" id="2.30.30.60">
    <property type="match status" value="1"/>
</dbReference>
<evidence type="ECO:0000256" key="1">
    <source>
        <dbReference type="ARBA" id="ARBA00004651"/>
    </source>
</evidence>
<dbReference type="Pfam" id="PF21088">
    <property type="entry name" value="MS_channel_1st"/>
    <property type="match status" value="1"/>
</dbReference>
<evidence type="ECO:0000256" key="3">
    <source>
        <dbReference type="ARBA" id="ARBA00022475"/>
    </source>
</evidence>
<evidence type="ECO:0000256" key="8">
    <source>
        <dbReference type="SAM" id="Phobius"/>
    </source>
</evidence>
<gene>
    <name evidence="12" type="ORF">EDD69_10220</name>
</gene>
<sequence>MKDIANSYDRIVETIINDDLWTKIGVGLFKIISILIFSALFLKIVKLAIFNFFKVRQKAPIRVSERREATLMRLLTNVATYSVYFIALIMILDTLGVEVKAILAGAGIVGLAVGFGAQNLVRDVITGFFIILEDQFAVGDYVRIGNFEGYVEEIGLRTTKIKSWTGELHILPNGTITQVTNFSLNNSIAIVDVSVSHEGDIEKIETIIRELLEELPAKYEDMVKPPELLGIQNITSSEVVMRVTCETKPMRHWHVARVLRKEIKLRLDEHGIEIPFPRLVLYNRQDQKENGTKEHA</sequence>
<evidence type="ECO:0000256" key="6">
    <source>
        <dbReference type="ARBA" id="ARBA00023136"/>
    </source>
</evidence>
<dbReference type="PANTHER" id="PTHR30460">
    <property type="entry name" value="MODERATE CONDUCTANCE MECHANOSENSITIVE CHANNEL YBIO"/>
    <property type="match status" value="1"/>
</dbReference>
<feature type="transmembrane region" description="Helical" evidence="8">
    <location>
        <begin position="74"/>
        <end position="95"/>
    </location>
</feature>
<dbReference type="GO" id="GO:0005886">
    <property type="term" value="C:plasma membrane"/>
    <property type="evidence" value="ECO:0007669"/>
    <property type="project" value="UniProtKB-SubCell"/>
</dbReference>
<feature type="domain" description="Mechanosensitive ion channel MscS C-terminal" evidence="10">
    <location>
        <begin position="191"/>
        <end position="274"/>
    </location>
</feature>
<dbReference type="SUPFAM" id="SSF82861">
    <property type="entry name" value="Mechanosensitive channel protein MscS (YggB), transmembrane region"/>
    <property type="match status" value="1"/>
</dbReference>
<dbReference type="SUPFAM" id="SSF50182">
    <property type="entry name" value="Sm-like ribonucleoproteins"/>
    <property type="match status" value="1"/>
</dbReference>
<dbReference type="FunFam" id="3.30.70.100:FF:000018">
    <property type="entry name" value="MscS mechanosensitive ion channel"/>
    <property type="match status" value="1"/>
</dbReference>
<dbReference type="AlphaFoldDB" id="A0A4R1QHP6"/>
<dbReference type="InterPro" id="IPR045276">
    <property type="entry name" value="YbiO_bact"/>
</dbReference>
<dbReference type="InterPro" id="IPR011066">
    <property type="entry name" value="MscS_channel_C_sf"/>
</dbReference>